<accession>A0A4C1Y3J6</accession>
<reference evidence="1 2" key="1">
    <citation type="journal article" date="2019" name="Commun. Biol.">
        <title>The bagworm genome reveals a unique fibroin gene that provides high tensile strength.</title>
        <authorList>
            <person name="Kono N."/>
            <person name="Nakamura H."/>
            <person name="Ohtoshi R."/>
            <person name="Tomita M."/>
            <person name="Numata K."/>
            <person name="Arakawa K."/>
        </authorList>
    </citation>
    <scope>NUCLEOTIDE SEQUENCE [LARGE SCALE GENOMIC DNA]</scope>
</reference>
<comment type="caution">
    <text evidence="1">The sequence shown here is derived from an EMBL/GenBank/DDBJ whole genome shotgun (WGS) entry which is preliminary data.</text>
</comment>
<dbReference type="AlphaFoldDB" id="A0A4C1Y3J6"/>
<gene>
    <name evidence="1" type="ORF">EVAR_52684_1</name>
</gene>
<evidence type="ECO:0000313" key="2">
    <source>
        <dbReference type="Proteomes" id="UP000299102"/>
    </source>
</evidence>
<protein>
    <submittedName>
        <fullName evidence="1">Uncharacterized protein</fullName>
    </submittedName>
</protein>
<keyword evidence="2" id="KW-1185">Reference proteome</keyword>
<sequence length="402" mass="44309">MFLTRSAVLVEGLTLTAMLILTSRGTVCGRYYGTLLSRWLSAYASPFQFADSVRRGLETSAGPAATAPTRHGMYGTISSPNGPVQLQLPRNSTIKGINCYGLLLGVQHAVNTETVTAKRDRQTHKRVQYVNCNAVATAHLGKVGELDVSEYPRNPIIKHMSSVYRSIHPFSLPTFKKLYKNTFFVCWGGIFYNAQGGTEFKSGAVYGPHQNLLKNRIVMCDGTKMKIDSGSGNRIKSRDQEIKNSTGTRIEARMRLEVEVEGCTRRPGRGATAALEPRIPEHFLPLPNHAKCFPPVPNAVIPLERESGRRREIKGDKKNTAKLPFSLRFVGGLVVDSVALASRDNGFDYDQRYPILTQKAANGLVTRLRAPMGNGDNLLASGSPARLPLEIAIKNGLWMRHE</sequence>
<dbReference type="Proteomes" id="UP000299102">
    <property type="component" value="Unassembled WGS sequence"/>
</dbReference>
<proteinExistence type="predicted"/>
<dbReference type="EMBL" id="BGZK01001040">
    <property type="protein sequence ID" value="GBP69412.1"/>
    <property type="molecule type" value="Genomic_DNA"/>
</dbReference>
<name>A0A4C1Y3J6_EUMVA</name>
<evidence type="ECO:0000313" key="1">
    <source>
        <dbReference type="EMBL" id="GBP69412.1"/>
    </source>
</evidence>
<organism evidence="1 2">
    <name type="scientific">Eumeta variegata</name>
    <name type="common">Bagworm moth</name>
    <name type="synonym">Eumeta japonica</name>
    <dbReference type="NCBI Taxonomy" id="151549"/>
    <lineage>
        <taxon>Eukaryota</taxon>
        <taxon>Metazoa</taxon>
        <taxon>Ecdysozoa</taxon>
        <taxon>Arthropoda</taxon>
        <taxon>Hexapoda</taxon>
        <taxon>Insecta</taxon>
        <taxon>Pterygota</taxon>
        <taxon>Neoptera</taxon>
        <taxon>Endopterygota</taxon>
        <taxon>Lepidoptera</taxon>
        <taxon>Glossata</taxon>
        <taxon>Ditrysia</taxon>
        <taxon>Tineoidea</taxon>
        <taxon>Psychidae</taxon>
        <taxon>Oiketicinae</taxon>
        <taxon>Eumeta</taxon>
    </lineage>
</organism>